<comment type="caution">
    <text evidence="2">The sequence shown here is derived from an EMBL/GenBank/DDBJ whole genome shotgun (WGS) entry which is preliminary data.</text>
</comment>
<evidence type="ECO:0000313" key="2">
    <source>
        <dbReference type="EMBL" id="MBF6058055.1"/>
    </source>
</evidence>
<dbReference type="Pfam" id="PF02635">
    <property type="entry name" value="DsrE"/>
    <property type="match status" value="1"/>
</dbReference>
<dbReference type="InterPro" id="IPR003787">
    <property type="entry name" value="Sulphur_relay_DsrE/F-like"/>
</dbReference>
<dbReference type="PANTHER" id="PTHR37691:SF1">
    <property type="entry name" value="BLR3518 PROTEIN"/>
    <property type="match status" value="1"/>
</dbReference>
<evidence type="ECO:0000313" key="3">
    <source>
        <dbReference type="Proteomes" id="UP001193680"/>
    </source>
</evidence>
<evidence type="ECO:0000256" key="1">
    <source>
        <dbReference type="SAM" id="SignalP"/>
    </source>
</evidence>
<dbReference type="RefSeq" id="WP_185978196.1">
    <property type="nucleotide sequence ID" value="NZ_JACBGI020000010.1"/>
</dbReference>
<keyword evidence="1" id="KW-0732">Signal</keyword>
<keyword evidence="3" id="KW-1185">Reference proteome</keyword>
<organism evidence="2 3">
    <name type="scientific">Thiomicrorhabdus heinhorstiae</name>
    <dbReference type="NCBI Taxonomy" id="2748010"/>
    <lineage>
        <taxon>Bacteria</taxon>
        <taxon>Pseudomonadati</taxon>
        <taxon>Pseudomonadota</taxon>
        <taxon>Gammaproteobacteria</taxon>
        <taxon>Thiotrichales</taxon>
        <taxon>Piscirickettsiaceae</taxon>
        <taxon>Thiomicrorhabdus</taxon>
    </lineage>
</organism>
<protein>
    <submittedName>
        <fullName evidence="2">DsrE family protein</fullName>
    </submittedName>
</protein>
<dbReference type="PANTHER" id="PTHR37691">
    <property type="entry name" value="BLR3518 PROTEIN"/>
    <property type="match status" value="1"/>
</dbReference>
<proteinExistence type="predicted"/>
<feature type="chain" id="PRO_5045912159" evidence="1">
    <location>
        <begin position="27"/>
        <end position="163"/>
    </location>
</feature>
<sequence length="163" mass="18280">MNLFKKLIHTALIALAFIGFSTQVQAADDGAKVVYHVDFKDPTRYSATLTSINNILNYYESELMEADVHLVFVGYGLRFTTDDDLKGTPYEADQALKERREELKGRLNALMNVRGVKVHLCDKTRDEVGLPQSKVYKGIDFAPSGVAKIAILQSEGYSYLKIQ</sequence>
<dbReference type="SUPFAM" id="SSF75169">
    <property type="entry name" value="DsrEFH-like"/>
    <property type="match status" value="1"/>
</dbReference>
<accession>A0ABS0BYB5</accession>
<dbReference type="InterPro" id="IPR027396">
    <property type="entry name" value="DsrEFH-like"/>
</dbReference>
<dbReference type="Proteomes" id="UP001193680">
    <property type="component" value="Unassembled WGS sequence"/>
</dbReference>
<reference evidence="2 3" key="2">
    <citation type="submission" date="2020-11" db="EMBL/GenBank/DDBJ databases">
        <title>Sulfur oxidizing isolate from Hospital Hole Sinkhole.</title>
        <authorList>
            <person name="Scott K.M."/>
        </authorList>
    </citation>
    <scope>NUCLEOTIDE SEQUENCE [LARGE SCALE GENOMIC DNA]</scope>
    <source>
        <strain evidence="2 3">HH1</strain>
    </source>
</reference>
<name>A0ABS0BYB5_9GAMM</name>
<reference evidence="2 3" key="1">
    <citation type="submission" date="2020-06" db="EMBL/GenBank/DDBJ databases">
        <authorList>
            <person name="Scott K."/>
        </authorList>
    </citation>
    <scope>NUCLEOTIDE SEQUENCE [LARGE SCALE GENOMIC DNA]</scope>
    <source>
        <strain evidence="2 3">HH1</strain>
    </source>
</reference>
<dbReference type="Gene3D" id="3.40.1260.10">
    <property type="entry name" value="DsrEFH-like"/>
    <property type="match status" value="1"/>
</dbReference>
<feature type="signal peptide" evidence="1">
    <location>
        <begin position="1"/>
        <end position="26"/>
    </location>
</feature>
<gene>
    <name evidence="2" type="ORF">H8792_006835</name>
</gene>
<dbReference type="EMBL" id="JACBGI020000010">
    <property type="protein sequence ID" value="MBF6058055.1"/>
    <property type="molecule type" value="Genomic_DNA"/>
</dbReference>